<gene>
    <name evidence="2" type="ORF">g.82934</name>
    <name evidence="3" type="ORF">g.82936</name>
    <name evidence="5" type="ORF">g.82938</name>
    <name evidence="6" type="ORF">g.82940</name>
    <name evidence="4" type="ORF">g.82942</name>
</gene>
<evidence type="ECO:0000313" key="3">
    <source>
        <dbReference type="EMBL" id="JAQ01766.1"/>
    </source>
</evidence>
<accession>A0A146L390</accession>
<feature type="region of interest" description="Disordered" evidence="1">
    <location>
        <begin position="101"/>
        <end position="160"/>
    </location>
</feature>
<evidence type="ECO:0000313" key="6">
    <source>
        <dbReference type="EMBL" id="JAQ17185.1"/>
    </source>
</evidence>
<dbReference type="EMBL" id="GDHC01010919">
    <property type="protein sequence ID" value="JAQ07710.1"/>
    <property type="molecule type" value="Transcribed_RNA"/>
</dbReference>
<dbReference type="EMBL" id="GDHC01016863">
    <property type="protein sequence ID" value="JAQ01766.1"/>
    <property type="molecule type" value="Transcribed_RNA"/>
</dbReference>
<evidence type="ECO:0000313" key="4">
    <source>
        <dbReference type="EMBL" id="JAQ02786.1"/>
    </source>
</evidence>
<name>A0A146L390_LYGHE</name>
<sequence>MNPEGKKMNNSRSSSSSDSESTTPPMDASSPHDAVENASTQQGSSKGVDRGTDALNYCHKATQTELGTSSMAVQVYQEGLVQNLFQGLLDLIQAVQEGMHQVETDDEEPEQMEINEGGPEQVEIDEEEPEQVEADEEEPEHFEAAEQVEADDEGPEQIVE</sequence>
<feature type="compositionally biased region" description="Low complexity" evidence="1">
    <location>
        <begin position="11"/>
        <end position="21"/>
    </location>
</feature>
<evidence type="ECO:0000313" key="2">
    <source>
        <dbReference type="EMBL" id="JAQ00193.1"/>
    </source>
</evidence>
<dbReference type="EMBL" id="GDHC01015843">
    <property type="protein sequence ID" value="JAQ02786.1"/>
    <property type="molecule type" value="Transcribed_RNA"/>
</dbReference>
<reference evidence="3" key="1">
    <citation type="journal article" date="2016" name="Gigascience">
        <title>De novo construction of an expanded transcriptome assembly for the western tarnished plant bug, Lygus hesperus.</title>
        <authorList>
            <person name="Tassone E.E."/>
            <person name="Geib S.M."/>
            <person name="Hall B."/>
            <person name="Fabrick J.A."/>
            <person name="Brent C.S."/>
            <person name="Hull J.J."/>
        </authorList>
    </citation>
    <scope>NUCLEOTIDE SEQUENCE</scope>
</reference>
<dbReference type="AlphaFoldDB" id="A0A146L390"/>
<protein>
    <submittedName>
        <fullName evidence="3">Uncharacterized protein</fullName>
    </submittedName>
</protein>
<proteinExistence type="predicted"/>
<organism evidence="3">
    <name type="scientific">Lygus hesperus</name>
    <name type="common">Western plant bug</name>
    <dbReference type="NCBI Taxonomy" id="30085"/>
    <lineage>
        <taxon>Eukaryota</taxon>
        <taxon>Metazoa</taxon>
        <taxon>Ecdysozoa</taxon>
        <taxon>Arthropoda</taxon>
        <taxon>Hexapoda</taxon>
        <taxon>Insecta</taxon>
        <taxon>Pterygota</taxon>
        <taxon>Neoptera</taxon>
        <taxon>Paraneoptera</taxon>
        <taxon>Hemiptera</taxon>
        <taxon>Heteroptera</taxon>
        <taxon>Panheteroptera</taxon>
        <taxon>Cimicomorpha</taxon>
        <taxon>Miridae</taxon>
        <taxon>Mirini</taxon>
        <taxon>Lygus</taxon>
    </lineage>
</organism>
<feature type="compositionally biased region" description="Acidic residues" evidence="1">
    <location>
        <begin position="104"/>
        <end position="113"/>
    </location>
</feature>
<evidence type="ECO:0000313" key="5">
    <source>
        <dbReference type="EMBL" id="JAQ07710.1"/>
    </source>
</evidence>
<feature type="region of interest" description="Disordered" evidence="1">
    <location>
        <begin position="1"/>
        <end position="52"/>
    </location>
</feature>
<dbReference type="EMBL" id="GDHC01001444">
    <property type="protein sequence ID" value="JAQ17185.1"/>
    <property type="molecule type" value="Transcribed_RNA"/>
</dbReference>
<feature type="non-terminal residue" evidence="3">
    <location>
        <position position="160"/>
    </location>
</feature>
<feature type="compositionally biased region" description="Acidic residues" evidence="1">
    <location>
        <begin position="122"/>
        <end position="160"/>
    </location>
</feature>
<evidence type="ECO:0000256" key="1">
    <source>
        <dbReference type="SAM" id="MobiDB-lite"/>
    </source>
</evidence>
<dbReference type="EMBL" id="GDHC01018436">
    <property type="protein sequence ID" value="JAQ00193.1"/>
    <property type="molecule type" value="Transcribed_RNA"/>
</dbReference>